<protein>
    <recommendedName>
        <fullName evidence="1">non-specific serine/threonine protein kinase</fullName>
        <ecNumber evidence="1">2.7.11.1</ecNumber>
    </recommendedName>
</protein>
<dbReference type="SUPFAM" id="SSF56112">
    <property type="entry name" value="Protein kinase-like (PK-like)"/>
    <property type="match status" value="1"/>
</dbReference>
<dbReference type="Proteomes" id="UP000308724">
    <property type="component" value="Unassembled WGS sequence"/>
</dbReference>
<proteinExistence type="predicted"/>
<evidence type="ECO:0000313" key="4">
    <source>
        <dbReference type="EMBL" id="TIA27850.1"/>
    </source>
</evidence>
<dbReference type="InterPro" id="IPR008266">
    <property type="entry name" value="Tyr_kinase_AS"/>
</dbReference>
<dbReference type="AlphaFoldDB" id="A0A4T0B1P8"/>
<sequence length="358" mass="41262">MQSQDLVAIRRQICQQASIGAPEDPCSSCDFIQGTGHKPYAGGQCNVFALKDHLDRCVATRVFLQPGPSSVFILLKELKCRREIKRRKIKFFQDVISSSETGNQLIRNPFICLSWAEGEPLIWSDCVPEARSDRNNLIKKIANICLDLMSIREKCTSAKDKVIVKIQRKIERAEKGSYSGGYVQSCKKQMSLLERYWNPHLDNEQRVLVHGDLSANNIIMDQHSNLKRLPLADTQSVYDFANLDSILDLGWAEMVPLQFAATYPRFLPHEPQSHGTFDWVTTNTDCMQKDRLVFRECVRERAIHEGGFCQVYHDILCRDDEVNRYWWFIAISEADKHMAMESCNWNPEPPKCYAIRWP</sequence>
<name>A0A4T0B1P8_AURPU</name>
<organism evidence="4 5">
    <name type="scientific">Aureobasidium pullulans</name>
    <name type="common">Black yeast</name>
    <name type="synonym">Pullularia pullulans</name>
    <dbReference type="NCBI Taxonomy" id="5580"/>
    <lineage>
        <taxon>Eukaryota</taxon>
        <taxon>Fungi</taxon>
        <taxon>Dikarya</taxon>
        <taxon>Ascomycota</taxon>
        <taxon>Pezizomycotina</taxon>
        <taxon>Dothideomycetes</taxon>
        <taxon>Dothideomycetidae</taxon>
        <taxon>Dothideales</taxon>
        <taxon>Saccotheciaceae</taxon>
        <taxon>Aureobasidium</taxon>
    </lineage>
</organism>
<dbReference type="InterPro" id="IPR011009">
    <property type="entry name" value="Kinase-like_dom_sf"/>
</dbReference>
<comment type="catalytic activity">
    <reaction evidence="3">
        <text>L-seryl-[protein] + ATP = O-phospho-L-seryl-[protein] + ADP + H(+)</text>
        <dbReference type="Rhea" id="RHEA:17989"/>
        <dbReference type="Rhea" id="RHEA-COMP:9863"/>
        <dbReference type="Rhea" id="RHEA-COMP:11604"/>
        <dbReference type="ChEBI" id="CHEBI:15378"/>
        <dbReference type="ChEBI" id="CHEBI:29999"/>
        <dbReference type="ChEBI" id="CHEBI:30616"/>
        <dbReference type="ChEBI" id="CHEBI:83421"/>
        <dbReference type="ChEBI" id="CHEBI:456216"/>
        <dbReference type="EC" id="2.7.11.1"/>
    </reaction>
</comment>
<dbReference type="EC" id="2.7.11.1" evidence="1"/>
<dbReference type="PANTHER" id="PTHR21310:SF15">
    <property type="entry name" value="AMINOGLYCOSIDE PHOSPHOTRANSFERASE DOMAIN-CONTAINING PROTEIN"/>
    <property type="match status" value="1"/>
</dbReference>
<dbReference type="PANTHER" id="PTHR21310">
    <property type="entry name" value="AMINOGLYCOSIDE PHOSPHOTRANSFERASE-RELATED-RELATED"/>
    <property type="match status" value="1"/>
</dbReference>
<dbReference type="GO" id="GO:0004674">
    <property type="term" value="F:protein serine/threonine kinase activity"/>
    <property type="evidence" value="ECO:0007669"/>
    <property type="project" value="UniProtKB-EC"/>
</dbReference>
<evidence type="ECO:0000313" key="5">
    <source>
        <dbReference type="Proteomes" id="UP000308724"/>
    </source>
</evidence>
<evidence type="ECO:0000256" key="2">
    <source>
        <dbReference type="ARBA" id="ARBA00047899"/>
    </source>
</evidence>
<comment type="catalytic activity">
    <reaction evidence="2">
        <text>L-threonyl-[protein] + ATP = O-phospho-L-threonyl-[protein] + ADP + H(+)</text>
        <dbReference type="Rhea" id="RHEA:46608"/>
        <dbReference type="Rhea" id="RHEA-COMP:11060"/>
        <dbReference type="Rhea" id="RHEA-COMP:11605"/>
        <dbReference type="ChEBI" id="CHEBI:15378"/>
        <dbReference type="ChEBI" id="CHEBI:30013"/>
        <dbReference type="ChEBI" id="CHEBI:30616"/>
        <dbReference type="ChEBI" id="CHEBI:61977"/>
        <dbReference type="ChEBI" id="CHEBI:456216"/>
        <dbReference type="EC" id="2.7.11.1"/>
    </reaction>
</comment>
<gene>
    <name evidence="4" type="ORF">D6C78_10990</name>
</gene>
<evidence type="ECO:0000256" key="3">
    <source>
        <dbReference type="ARBA" id="ARBA00048679"/>
    </source>
</evidence>
<dbReference type="InterPro" id="IPR051678">
    <property type="entry name" value="AGP_Transferase"/>
</dbReference>
<comment type="caution">
    <text evidence="4">The sequence shown here is derived from an EMBL/GenBank/DDBJ whole genome shotgun (WGS) entry which is preliminary data.</text>
</comment>
<dbReference type="PROSITE" id="PS00109">
    <property type="entry name" value="PROTEIN_KINASE_TYR"/>
    <property type="match status" value="1"/>
</dbReference>
<reference evidence="4 5" key="1">
    <citation type="submission" date="2018-10" db="EMBL/GenBank/DDBJ databases">
        <title>Fifty Aureobasidium pullulans genomes reveal a recombining polyextremotolerant generalist.</title>
        <authorList>
            <person name="Gostincar C."/>
            <person name="Turk M."/>
            <person name="Zajc J."/>
            <person name="Gunde-Cimerman N."/>
        </authorList>
    </citation>
    <scope>NUCLEOTIDE SEQUENCE [LARGE SCALE GENOMIC DNA]</scope>
    <source>
        <strain evidence="4 5">EXF-1645</strain>
    </source>
</reference>
<accession>A0A4T0B1P8</accession>
<dbReference type="EMBL" id="QZBZ01000751">
    <property type="protein sequence ID" value="TIA27850.1"/>
    <property type="molecule type" value="Genomic_DNA"/>
</dbReference>
<evidence type="ECO:0000256" key="1">
    <source>
        <dbReference type="ARBA" id="ARBA00012513"/>
    </source>
</evidence>